<name>A0A2S2NN69_SCHGA</name>
<sequence>MDNYTLMLVFLLSFYFIGLGSADTQFDEMFTECCNDMENQNLMYFDIPSILWEDAVDLNNILSNLEVKLSKKELTEREGYAYIFVKNRKENNIKPKFITPTTYCRAIRDYRQPLINNGEPIKSDIYETILTECLGK</sequence>
<gene>
    <name evidence="2" type="ORF">g.104665</name>
</gene>
<protein>
    <submittedName>
        <fullName evidence="2">Uncharacterized protein</fullName>
    </submittedName>
</protein>
<accession>A0A2S2NN69</accession>
<feature type="chain" id="PRO_5015708701" evidence="1">
    <location>
        <begin position="23"/>
        <end position="136"/>
    </location>
</feature>
<keyword evidence="1" id="KW-0732">Signal</keyword>
<dbReference type="AlphaFoldDB" id="A0A2S2NN69"/>
<reference evidence="2" key="1">
    <citation type="submission" date="2018-04" db="EMBL/GenBank/DDBJ databases">
        <title>Transcriptome of Schizaphis graminum biotype I.</title>
        <authorList>
            <person name="Scully E.D."/>
            <person name="Geib S.M."/>
            <person name="Palmer N.A."/>
            <person name="Koch K."/>
            <person name="Bradshaw J."/>
            <person name="Heng-Moss T."/>
            <person name="Sarath G."/>
        </authorList>
    </citation>
    <scope>NUCLEOTIDE SEQUENCE</scope>
</reference>
<organism evidence="2">
    <name type="scientific">Schizaphis graminum</name>
    <name type="common">Green bug aphid</name>
    <dbReference type="NCBI Taxonomy" id="13262"/>
    <lineage>
        <taxon>Eukaryota</taxon>
        <taxon>Metazoa</taxon>
        <taxon>Ecdysozoa</taxon>
        <taxon>Arthropoda</taxon>
        <taxon>Hexapoda</taxon>
        <taxon>Insecta</taxon>
        <taxon>Pterygota</taxon>
        <taxon>Neoptera</taxon>
        <taxon>Paraneoptera</taxon>
        <taxon>Hemiptera</taxon>
        <taxon>Sternorrhyncha</taxon>
        <taxon>Aphidomorpha</taxon>
        <taxon>Aphidoidea</taxon>
        <taxon>Aphididae</taxon>
        <taxon>Aphidini</taxon>
        <taxon>Schizaphis</taxon>
    </lineage>
</organism>
<dbReference type="EMBL" id="GGMR01005958">
    <property type="protein sequence ID" value="MBY18577.1"/>
    <property type="molecule type" value="Transcribed_RNA"/>
</dbReference>
<evidence type="ECO:0000313" key="2">
    <source>
        <dbReference type="EMBL" id="MBY18577.1"/>
    </source>
</evidence>
<evidence type="ECO:0000256" key="1">
    <source>
        <dbReference type="SAM" id="SignalP"/>
    </source>
</evidence>
<feature type="signal peptide" evidence="1">
    <location>
        <begin position="1"/>
        <end position="22"/>
    </location>
</feature>
<proteinExistence type="predicted"/>